<dbReference type="InterPro" id="IPR016187">
    <property type="entry name" value="CTDL_fold"/>
</dbReference>
<dbReference type="InterPro" id="IPR010515">
    <property type="entry name" value="Collagenase_NC10/endostatin"/>
</dbReference>
<feature type="domain" description="Collagenase NC10/endostatin" evidence="2">
    <location>
        <begin position="1558"/>
        <end position="1738"/>
    </location>
</feature>
<evidence type="ECO:0000256" key="1">
    <source>
        <dbReference type="SAM" id="MobiDB-lite"/>
    </source>
</evidence>
<dbReference type="EMBL" id="LK028599">
    <property type="protein sequence ID" value="CDS24217.1"/>
    <property type="molecule type" value="Genomic_DNA"/>
</dbReference>
<feature type="compositionally biased region" description="Basic and acidic residues" evidence="1">
    <location>
        <begin position="1156"/>
        <end position="1167"/>
    </location>
</feature>
<dbReference type="GO" id="GO:0005581">
    <property type="term" value="C:collagen trimer"/>
    <property type="evidence" value="ECO:0007669"/>
    <property type="project" value="UniProtKB-KW"/>
</dbReference>
<feature type="compositionally biased region" description="Basic residues" evidence="1">
    <location>
        <begin position="301"/>
        <end position="311"/>
    </location>
</feature>
<protein>
    <submittedName>
        <fullName evidence="3 5">Collagen alpha 1(XV) chain</fullName>
    </submittedName>
</protein>
<feature type="compositionally biased region" description="Basic and acidic residues" evidence="1">
    <location>
        <begin position="834"/>
        <end position="844"/>
    </location>
</feature>
<feature type="region of interest" description="Disordered" evidence="1">
    <location>
        <begin position="999"/>
        <end position="1351"/>
    </location>
</feature>
<evidence type="ECO:0000313" key="4">
    <source>
        <dbReference type="Proteomes" id="UP000492820"/>
    </source>
</evidence>
<name>A0A068X0A5_ECHGR</name>
<feature type="region of interest" description="Disordered" evidence="1">
    <location>
        <begin position="824"/>
        <end position="982"/>
    </location>
</feature>
<dbReference type="InterPro" id="IPR016186">
    <property type="entry name" value="C-type_lectin-like/link_sf"/>
</dbReference>
<evidence type="ECO:0000313" key="3">
    <source>
        <dbReference type="EMBL" id="CDS24217.1"/>
    </source>
</evidence>
<evidence type="ECO:0000259" key="2">
    <source>
        <dbReference type="Pfam" id="PF06482"/>
    </source>
</evidence>
<feature type="compositionally biased region" description="Polar residues" evidence="1">
    <location>
        <begin position="1290"/>
        <end position="1305"/>
    </location>
</feature>
<proteinExistence type="predicted"/>
<feature type="compositionally biased region" description="Basic and acidic residues" evidence="1">
    <location>
        <begin position="1247"/>
        <end position="1273"/>
    </location>
</feature>
<feature type="compositionally biased region" description="Basic and acidic residues" evidence="1">
    <location>
        <begin position="1011"/>
        <end position="1027"/>
    </location>
</feature>
<feature type="region of interest" description="Disordered" evidence="1">
    <location>
        <begin position="424"/>
        <end position="466"/>
    </location>
</feature>
<feature type="compositionally biased region" description="Low complexity" evidence="1">
    <location>
        <begin position="445"/>
        <end position="466"/>
    </location>
</feature>
<evidence type="ECO:0000313" key="5">
    <source>
        <dbReference type="WBParaSite" id="EgrG_000729300"/>
    </source>
</evidence>
<dbReference type="Gene3D" id="3.10.100.10">
    <property type="entry name" value="Mannose-Binding Protein A, subunit A"/>
    <property type="match status" value="1"/>
</dbReference>
<feature type="compositionally biased region" description="Basic residues" evidence="1">
    <location>
        <begin position="279"/>
        <end position="290"/>
    </location>
</feature>
<feature type="compositionally biased region" description="Polar residues" evidence="1">
    <location>
        <begin position="1077"/>
        <end position="1092"/>
    </location>
</feature>
<reference evidence="3 4" key="1">
    <citation type="journal article" date="2013" name="Nature">
        <title>The genomes of four tapeworm species reveal adaptations to parasitism.</title>
        <authorList>
            <person name="Tsai I.J."/>
            <person name="Zarowiecki M."/>
            <person name="Holroyd N."/>
            <person name="Garciarrubio A."/>
            <person name="Sanchez-Flores A."/>
            <person name="Brooks K.L."/>
            <person name="Tracey A."/>
            <person name="Bobes R.J."/>
            <person name="Fragoso G."/>
            <person name="Sciutto E."/>
            <person name="Aslett M."/>
            <person name="Beasley H."/>
            <person name="Bennett H.M."/>
            <person name="Cai J."/>
            <person name="Camicia F."/>
            <person name="Clark R."/>
            <person name="Cucher M."/>
            <person name="De Silva N."/>
            <person name="Day T.A."/>
            <person name="Deplazes P."/>
            <person name="Estrada K."/>
            <person name="Fernandez C."/>
            <person name="Holland P.W."/>
            <person name="Hou J."/>
            <person name="Hu S."/>
            <person name="Huckvale T."/>
            <person name="Hung S.S."/>
            <person name="Kamenetzky L."/>
            <person name="Keane J.A."/>
            <person name="Kiss F."/>
            <person name="Koziol U."/>
            <person name="Lambert O."/>
            <person name="Liu K."/>
            <person name="Luo X."/>
            <person name="Luo Y."/>
            <person name="Macchiaroli N."/>
            <person name="Nichol S."/>
            <person name="Paps J."/>
            <person name="Parkinson J."/>
            <person name="Pouchkina-Stantcheva N."/>
            <person name="Riddiford N."/>
            <person name="Rosenzvit M."/>
            <person name="Salinas G."/>
            <person name="Wasmuth J.D."/>
            <person name="Zamanian M."/>
            <person name="Zheng Y."/>
            <person name="Cai X."/>
            <person name="Soberon X."/>
            <person name="Olson P.D."/>
            <person name="Laclette J.P."/>
            <person name="Brehm K."/>
            <person name="Berriman M."/>
            <person name="Garciarrubio A."/>
            <person name="Bobes R.J."/>
            <person name="Fragoso G."/>
            <person name="Sanchez-Flores A."/>
            <person name="Estrada K."/>
            <person name="Cevallos M.A."/>
            <person name="Morett E."/>
            <person name="Gonzalez V."/>
            <person name="Portillo T."/>
            <person name="Ochoa-Leyva A."/>
            <person name="Jose M.V."/>
            <person name="Sciutto E."/>
            <person name="Landa A."/>
            <person name="Jimenez L."/>
            <person name="Valdes V."/>
            <person name="Carrero J.C."/>
            <person name="Larralde C."/>
            <person name="Morales-Montor J."/>
            <person name="Limon-Lason J."/>
            <person name="Soberon X."/>
            <person name="Laclette J.P."/>
        </authorList>
    </citation>
    <scope>NUCLEOTIDE SEQUENCE [LARGE SCALE GENOMIC DNA]</scope>
</reference>
<dbReference type="Pfam" id="PF06482">
    <property type="entry name" value="Endostatin"/>
    <property type="match status" value="1"/>
</dbReference>
<sequence>MGCITVANAVTRPSWDITFQLNRNYGLTAMNSDLDFPMDITTPPNEQLYSVPAQTLFSDKQLPKDSLYMQLNFEPNSSLTEFYFLAIRDPDETLRFALSMYKNKPQSYGVKLQYNLLNSSEGERVIDFLYPPSPSYWRLGVLIKADSVGFFANCPRIQSAPFHEEQGIKLLGRPLFRDGAAAFLLNSGVPSRPAYFQGVLTEFTLHSGSDALLAPCKTIELREESGEPIYTFDPDFGNVIFVFLLLSDKKLNKTINTEGEDIKSAIKEESWKTQLKQREMRKRKRKKKEHRNTQNISNNRKCQKQRNKGRKDKREGKGEWTEATPQAEALSDITSEGATTSASTEASTPTEGVETETVAEVTPLPEEVEAVESGVTSVATDASTEATPQPEAICEGTSTCLSRCPWAGGDTLPERVGGVVSPAPACATTSDRSPALKPRRLSDITSEGATTSASTEASTPTEGVETETVAEVTPLPEEVEAVESGVTSVATDASTEARPQAEALSDITSEGATTSAFRDLSTTTEVLEASTVFPVSDTFFSSPSFSSLFSSSLPGQSCPPNIALFCELLSRATAALGSQVTIPDEDKSLTTSPEPEIAPPTAEVSDIDTIPNTITSVSPPLTVVEFTTTTPKKVDFSHFVPIVDLSNMIVRVLNTKENRVVPEVRIERGYLSFENGTSIFVRDVPGFLPPEEAMSDATISVDLVKGTTTLLNLTTSIPIMSRSSSEGIPLETIQKYGAGAVFEMLLDNAIIHVDSYQGDWTVQTTESFESSLVQEVRDGVLYLANGEQVKMPTTESKDQVFAIEAVTGVVRTVNKETGECFASFQPDSSVTIPPKEEQASKEETAPSTGTSTSPEEEEGSFTVTSLSLFEEEEALSKVTSSPHSEEEEQLSTLTPPPSLEEVEGPSTGTSLSSLEKGEELSTMTSPSPKEEERSASLTSLSPFKENEAPSTMIDSPPSEEYEVPSTVVSSSAEEKKKSSAVASPYPLVEEKAPVIVILSPRSTDEEAPSTVEKEIGDVERPSERPIIDEGGDDVTSPSFTMEREVEENQETTQSLEGLYITRDGLEEDELLFEGRESTPSSEVGETAAPSSPSKEKEIPITEESETEGVEMKTDTIIPSKDDQTSLYTEMYTEEDNPNSVITDAPPSTGEIEGEDAVTHVDEGREDLGVTTDSDNKEEEIDRTTIEEKSDISKGDVDELVEGEKTTSDLGLFDNSTITTPPPDDYHKLPDPYYEEESITMSSEENIESPKNEDLLHEGKSTIPLEEREPHPEALIEIPSFQGPKEEAKATVTTEGDISPQVSGSEGQDEQMNIIPSDEVGGKKIHTTSSLETPTESLTPEEGLKQEEPVTSWKHKHIGDQAAQEILQPDCQCLERLLTPELVEKLRKNELSQKKPEEKVYDELFKTPSFLRVVREVIDEYFDRPGIVERYKPNCDCSTNNGINNDCQCPTPVTTPKPPYNINPSSQHILGALKDMSNGAIIMNNESVLAKVAYSLAPGSMVYLSAEDMFFLKTDEKKNIWRKIDMNTQSQSVRIPAPQMTTTTTSIPVLAENLVGKSLMLIAHNEPLNGELRFGAKITGGHSSAIFACQRAARRHNISHVFYPLMSTDMFNMDYVVPPMYRYDMPIINRHGKMLFDDFMHLIKGEQSAMAPILTFAGKEIDSDPTVPCAWVGAKPIYQNGDYEYAARSKCRNWQTHNPMESGLAVHIPMNGNATGFLDQSNLYKESCAKRCHVLCIQISPN</sequence>
<reference evidence="3" key="2">
    <citation type="submission" date="2014-06" db="EMBL/GenBank/DDBJ databases">
        <authorList>
            <person name="Aslett M."/>
        </authorList>
    </citation>
    <scope>NUCLEOTIDE SEQUENCE</scope>
</reference>
<dbReference type="Proteomes" id="UP000492820">
    <property type="component" value="Unassembled WGS sequence"/>
</dbReference>
<organism evidence="3">
    <name type="scientific">Echinococcus granulosus</name>
    <name type="common">Hydatid tapeworm</name>
    <dbReference type="NCBI Taxonomy" id="6210"/>
    <lineage>
        <taxon>Eukaryota</taxon>
        <taxon>Metazoa</taxon>
        <taxon>Spiralia</taxon>
        <taxon>Lophotrochozoa</taxon>
        <taxon>Platyhelminthes</taxon>
        <taxon>Cestoda</taxon>
        <taxon>Eucestoda</taxon>
        <taxon>Cyclophyllidea</taxon>
        <taxon>Taeniidae</taxon>
        <taxon>Echinococcus</taxon>
        <taxon>Echinococcus granulosus group</taxon>
    </lineage>
</organism>
<reference evidence="5" key="3">
    <citation type="submission" date="2020-10" db="UniProtKB">
        <authorList>
            <consortium name="WormBaseParasite"/>
        </authorList>
    </citation>
    <scope>IDENTIFICATION</scope>
</reference>
<feature type="compositionally biased region" description="Low complexity" evidence="1">
    <location>
        <begin position="334"/>
        <end position="363"/>
    </location>
</feature>
<accession>A0A068X0A5</accession>
<dbReference type="Gene3D" id="2.60.120.200">
    <property type="match status" value="1"/>
</dbReference>
<feature type="compositionally biased region" description="Low complexity" evidence="1">
    <location>
        <begin position="1326"/>
        <end position="1340"/>
    </location>
</feature>
<dbReference type="SUPFAM" id="SSF56436">
    <property type="entry name" value="C-type lectin-like"/>
    <property type="match status" value="1"/>
</dbReference>
<keyword evidence="3" id="KW-0176">Collagen</keyword>
<feature type="compositionally biased region" description="Basic and acidic residues" evidence="1">
    <location>
        <begin position="1109"/>
        <end position="1123"/>
    </location>
</feature>
<gene>
    <name evidence="3" type="ORF">EgrG_000729300</name>
</gene>
<dbReference type="WBParaSite" id="EgrG_000729300">
    <property type="protein sequence ID" value="EgrG_000729300"/>
    <property type="gene ID" value="EgrG_000729300"/>
</dbReference>
<feature type="compositionally biased region" description="Basic and acidic residues" evidence="1">
    <location>
        <begin position="1179"/>
        <end position="1206"/>
    </location>
</feature>
<dbReference type="OrthoDB" id="5983381at2759"/>
<feature type="region of interest" description="Disordered" evidence="1">
    <location>
        <begin position="273"/>
        <end position="363"/>
    </location>
</feature>